<comment type="caution">
    <text evidence="2">The sequence shown here is derived from an EMBL/GenBank/DDBJ whole genome shotgun (WGS) entry which is preliminary data.</text>
</comment>
<name>A0A0G0QAZ5_9BACT</name>
<dbReference type="EMBL" id="LBWB01000033">
    <property type="protein sequence ID" value="KKQ98866.1"/>
    <property type="molecule type" value="Genomic_DNA"/>
</dbReference>
<gene>
    <name evidence="2" type="ORF">UT24_C0033G0021</name>
</gene>
<proteinExistence type="predicted"/>
<feature type="compositionally biased region" description="Basic and acidic residues" evidence="1">
    <location>
        <begin position="32"/>
        <end position="42"/>
    </location>
</feature>
<organism evidence="2 3">
    <name type="scientific">Candidatus Woesebacteria bacterium GW2011_GWB1_39_12</name>
    <dbReference type="NCBI Taxonomy" id="1618574"/>
    <lineage>
        <taxon>Bacteria</taxon>
        <taxon>Candidatus Woeseibacteriota</taxon>
    </lineage>
</organism>
<dbReference type="AlphaFoldDB" id="A0A0G0QAZ5"/>
<reference evidence="2 3" key="1">
    <citation type="journal article" date="2015" name="Nature">
        <title>rRNA introns, odd ribosomes, and small enigmatic genomes across a large radiation of phyla.</title>
        <authorList>
            <person name="Brown C.T."/>
            <person name="Hug L.A."/>
            <person name="Thomas B.C."/>
            <person name="Sharon I."/>
            <person name="Castelle C.J."/>
            <person name="Singh A."/>
            <person name="Wilkins M.J."/>
            <person name="Williams K.H."/>
            <person name="Banfield J.F."/>
        </authorList>
    </citation>
    <scope>NUCLEOTIDE SEQUENCE [LARGE SCALE GENOMIC DNA]</scope>
</reference>
<evidence type="ECO:0000313" key="3">
    <source>
        <dbReference type="Proteomes" id="UP000033881"/>
    </source>
</evidence>
<dbReference type="Proteomes" id="UP000033881">
    <property type="component" value="Unassembled WGS sequence"/>
</dbReference>
<dbReference type="STRING" id="1618574.UT24_C0033G0021"/>
<feature type="region of interest" description="Disordered" evidence="1">
    <location>
        <begin position="1"/>
        <end position="68"/>
    </location>
</feature>
<evidence type="ECO:0000256" key="1">
    <source>
        <dbReference type="SAM" id="MobiDB-lite"/>
    </source>
</evidence>
<accession>A0A0G0QAZ5</accession>
<sequence>MEALESNFQWKQIANSGNPQRVRNDAGGNPEQTRKSVCRDFIRSAQTSNVEGKEKVQTTNNESWLRKQ</sequence>
<feature type="compositionally biased region" description="Polar residues" evidence="1">
    <location>
        <begin position="1"/>
        <end position="21"/>
    </location>
</feature>
<evidence type="ECO:0000313" key="2">
    <source>
        <dbReference type="EMBL" id="KKQ98866.1"/>
    </source>
</evidence>
<feature type="compositionally biased region" description="Polar residues" evidence="1">
    <location>
        <begin position="57"/>
        <end position="68"/>
    </location>
</feature>
<protein>
    <submittedName>
        <fullName evidence="2">Uncharacterized protein</fullName>
    </submittedName>
</protein>